<proteinExistence type="predicted"/>
<dbReference type="EMBL" id="JAVFWL010000004">
    <property type="protein sequence ID" value="KAK6750124.1"/>
    <property type="molecule type" value="Genomic_DNA"/>
</dbReference>
<reference evidence="1 2" key="1">
    <citation type="submission" date="2023-08" db="EMBL/GenBank/DDBJ databases">
        <title>A Necator americanus chromosomal reference genome.</title>
        <authorList>
            <person name="Ilik V."/>
            <person name="Petrzelkova K.J."/>
            <person name="Pardy F."/>
            <person name="Fuh T."/>
            <person name="Niatou-Singa F.S."/>
            <person name="Gouil Q."/>
            <person name="Baker L."/>
            <person name="Ritchie M.E."/>
            <person name="Jex A.R."/>
            <person name="Gazzola D."/>
            <person name="Li H."/>
            <person name="Toshio Fujiwara R."/>
            <person name="Zhan B."/>
            <person name="Aroian R.V."/>
            <person name="Pafco B."/>
            <person name="Schwarz E.M."/>
        </authorList>
    </citation>
    <scope>NUCLEOTIDE SEQUENCE [LARGE SCALE GENOMIC DNA]</scope>
    <source>
        <strain evidence="1 2">Aroian</strain>
        <tissue evidence="1">Whole animal</tissue>
    </source>
</reference>
<evidence type="ECO:0000313" key="1">
    <source>
        <dbReference type="EMBL" id="KAK6750124.1"/>
    </source>
</evidence>
<gene>
    <name evidence="1" type="primary">Necator_chrIV.g15531</name>
    <name evidence="1" type="ORF">RB195_002236</name>
</gene>
<keyword evidence="2" id="KW-1185">Reference proteome</keyword>
<protein>
    <submittedName>
        <fullName evidence="1">Uncharacterized protein</fullName>
    </submittedName>
</protein>
<name>A0ABR1DI25_NECAM</name>
<sequence length="110" mass="12280">MSELARFCGEAIKEDLKEGTAEVLVDCYKFYLTSQCGSGGPGRRAAMVARKLGRPPEAMRIVLARAMWQICEGYRLEDEAGQRKNAVLTYAVYRLSDRLMAVRVDTGDVE</sequence>
<organism evidence="1 2">
    <name type="scientific">Necator americanus</name>
    <name type="common">Human hookworm</name>
    <dbReference type="NCBI Taxonomy" id="51031"/>
    <lineage>
        <taxon>Eukaryota</taxon>
        <taxon>Metazoa</taxon>
        <taxon>Ecdysozoa</taxon>
        <taxon>Nematoda</taxon>
        <taxon>Chromadorea</taxon>
        <taxon>Rhabditida</taxon>
        <taxon>Rhabditina</taxon>
        <taxon>Rhabditomorpha</taxon>
        <taxon>Strongyloidea</taxon>
        <taxon>Ancylostomatidae</taxon>
        <taxon>Bunostominae</taxon>
        <taxon>Necator</taxon>
    </lineage>
</organism>
<dbReference type="Proteomes" id="UP001303046">
    <property type="component" value="Unassembled WGS sequence"/>
</dbReference>
<evidence type="ECO:0000313" key="2">
    <source>
        <dbReference type="Proteomes" id="UP001303046"/>
    </source>
</evidence>
<comment type="caution">
    <text evidence="1">The sequence shown here is derived from an EMBL/GenBank/DDBJ whole genome shotgun (WGS) entry which is preliminary data.</text>
</comment>
<accession>A0ABR1DI25</accession>